<name>S9UTX3_9TRYP</name>
<keyword evidence="3" id="KW-1185">Reference proteome</keyword>
<comment type="caution">
    <text evidence="2">The sequence shown here is derived from an EMBL/GenBank/DDBJ whole genome shotgun (WGS) entry which is preliminary data.</text>
</comment>
<feature type="compositionally biased region" description="Basic and acidic residues" evidence="1">
    <location>
        <begin position="1"/>
        <end position="26"/>
    </location>
</feature>
<accession>S9UTX3</accession>
<gene>
    <name evidence="2" type="ORF">STCU_10267</name>
</gene>
<organism evidence="2 3">
    <name type="scientific">Strigomonas culicis</name>
    <dbReference type="NCBI Taxonomy" id="28005"/>
    <lineage>
        <taxon>Eukaryota</taxon>
        <taxon>Discoba</taxon>
        <taxon>Euglenozoa</taxon>
        <taxon>Kinetoplastea</taxon>
        <taxon>Metakinetoplastina</taxon>
        <taxon>Trypanosomatida</taxon>
        <taxon>Trypanosomatidae</taxon>
        <taxon>Strigomonadinae</taxon>
        <taxon>Strigomonas</taxon>
    </lineage>
</organism>
<sequence length="84" mass="10028">MQKEQKFQRRKGRTEGKVSKKDSKQEGKRKKNNIHSSFQSFSSHIFLLKFSFSFFFSPLESTSYSKKKKDSISNATRWLLFSYF</sequence>
<reference evidence="2 3" key="1">
    <citation type="journal article" date="2013" name="PLoS ONE">
        <title>Predicting the Proteins of Angomonas deanei, Strigomonas culicis and Their Respective Endosymbionts Reveals New Aspects of the Trypanosomatidae Family.</title>
        <authorList>
            <person name="Motta M.C."/>
            <person name="Martins A.C."/>
            <person name="de Souza S.S."/>
            <person name="Catta-Preta C.M."/>
            <person name="Silva R."/>
            <person name="Klein C.C."/>
            <person name="de Almeida L.G."/>
            <person name="de Lima Cunha O."/>
            <person name="Ciapina L.P."/>
            <person name="Brocchi M."/>
            <person name="Colabardini A.C."/>
            <person name="de Araujo Lima B."/>
            <person name="Machado C.R."/>
            <person name="de Almeida Soares C.M."/>
            <person name="Probst C.M."/>
            <person name="de Menezes C.B."/>
            <person name="Thompson C.E."/>
            <person name="Bartholomeu D.C."/>
            <person name="Gradia D.F."/>
            <person name="Pavoni D.P."/>
            <person name="Grisard E.C."/>
            <person name="Fantinatti-Garboggini F."/>
            <person name="Marchini F.K."/>
            <person name="Rodrigues-Luiz G.F."/>
            <person name="Wagner G."/>
            <person name="Goldman G.H."/>
            <person name="Fietto J.L."/>
            <person name="Elias M.C."/>
            <person name="Goldman M.H."/>
            <person name="Sagot M.F."/>
            <person name="Pereira M."/>
            <person name="Stoco P.H."/>
            <person name="de Mendonca-Neto R.P."/>
            <person name="Teixeira S.M."/>
            <person name="Maciel T.E."/>
            <person name="de Oliveira Mendes T.A."/>
            <person name="Urmenyi T.P."/>
            <person name="de Souza W."/>
            <person name="Schenkman S."/>
            <person name="de Vasconcelos A.T."/>
        </authorList>
    </citation>
    <scope>NUCLEOTIDE SEQUENCE [LARGE SCALE GENOMIC DNA]</scope>
</reference>
<protein>
    <submittedName>
        <fullName evidence="2">Uncharacterized protein</fullName>
    </submittedName>
</protein>
<evidence type="ECO:0000313" key="3">
    <source>
        <dbReference type="Proteomes" id="UP000015354"/>
    </source>
</evidence>
<evidence type="ECO:0000256" key="1">
    <source>
        <dbReference type="SAM" id="MobiDB-lite"/>
    </source>
</evidence>
<proteinExistence type="predicted"/>
<dbReference type="Proteomes" id="UP000015354">
    <property type="component" value="Unassembled WGS sequence"/>
</dbReference>
<dbReference type="EMBL" id="ATMH01010179">
    <property type="protein sequence ID" value="EPY17996.1"/>
    <property type="molecule type" value="Genomic_DNA"/>
</dbReference>
<dbReference type="AlphaFoldDB" id="S9UTX3"/>
<evidence type="ECO:0000313" key="2">
    <source>
        <dbReference type="EMBL" id="EPY17996.1"/>
    </source>
</evidence>
<feature type="region of interest" description="Disordered" evidence="1">
    <location>
        <begin position="1"/>
        <end position="33"/>
    </location>
</feature>